<name>A0A291W4A4_9ACTN</name>
<organism evidence="2 3">
    <name type="scientific">Streptomyces alboflavus</name>
    <dbReference type="NCBI Taxonomy" id="67267"/>
    <lineage>
        <taxon>Bacteria</taxon>
        <taxon>Bacillati</taxon>
        <taxon>Actinomycetota</taxon>
        <taxon>Actinomycetes</taxon>
        <taxon>Kitasatosporales</taxon>
        <taxon>Streptomycetaceae</taxon>
        <taxon>Streptomyces</taxon>
    </lineage>
</organism>
<dbReference type="Proteomes" id="UP000195880">
    <property type="component" value="Plasmid pMDJK44.1"/>
</dbReference>
<gene>
    <name evidence="2" type="ORF">SMD44_p10248</name>
</gene>
<evidence type="ECO:0000256" key="1">
    <source>
        <dbReference type="SAM" id="Phobius"/>
    </source>
</evidence>
<evidence type="ECO:0000313" key="3">
    <source>
        <dbReference type="Proteomes" id="UP000195880"/>
    </source>
</evidence>
<dbReference type="OrthoDB" id="4305003at2"/>
<keyword evidence="1" id="KW-1133">Transmembrane helix</keyword>
<dbReference type="EMBL" id="CP023976">
    <property type="protein sequence ID" value="ATM24747.1"/>
    <property type="molecule type" value="Genomic_DNA"/>
</dbReference>
<sequence length="175" mass="18849">MNTNDVIDRLIEVAQDLPVYGEASVAWVTGHAGLLLLVPVAFAGVALALSVARRRFGRGPLGSRQAFEVLPTTGFDPVLEDVLRFAKQLAQAQRSVSRWAFTPVRGTAVRVRLLSQGGLLTMRVEGPARAAEVFRRQGYRQCEMRAVGAAQAESERPEIRLGVGLDADVPTALAA</sequence>
<protein>
    <submittedName>
        <fullName evidence="2">ATP/GTP-binding protein</fullName>
    </submittedName>
</protein>
<evidence type="ECO:0000313" key="2">
    <source>
        <dbReference type="EMBL" id="ATM24747.1"/>
    </source>
</evidence>
<proteinExistence type="predicted"/>
<reference evidence="2 3" key="1">
    <citation type="submission" date="2017-10" db="EMBL/GenBank/DDBJ databases">
        <title>Streptomyces alboflavus Genome sequencing and assembly.</title>
        <authorList>
            <person name="Wang Y."/>
            <person name="Du B."/>
            <person name="Ding Y."/>
            <person name="Liu H."/>
            <person name="Hou Q."/>
            <person name="Liu K."/>
            <person name="Wang C."/>
            <person name="Yao L."/>
        </authorList>
    </citation>
    <scope>NUCLEOTIDE SEQUENCE [LARGE SCALE GENOMIC DNA]</scope>
    <source>
        <strain evidence="2 3">MDJK44</strain>
        <plasmid evidence="3">Plasmid pmdjk44.1</plasmid>
    </source>
</reference>
<feature type="transmembrane region" description="Helical" evidence="1">
    <location>
        <begin position="25"/>
        <end position="49"/>
    </location>
</feature>
<keyword evidence="1" id="KW-0812">Transmembrane</keyword>
<geneLocation type="plasmid" evidence="3">
    <name>pmdjk44.1</name>
</geneLocation>
<accession>A0A291W4A4</accession>
<keyword evidence="2" id="KW-0614">Plasmid</keyword>
<dbReference type="KEGG" id="salf:SMD44_p10248"/>
<dbReference type="AlphaFoldDB" id="A0A291W4A4"/>
<keyword evidence="1" id="KW-0472">Membrane</keyword>
<keyword evidence="3" id="KW-1185">Reference proteome</keyword>
<dbReference type="RefSeq" id="WP_100112555.1">
    <property type="nucleotide sequence ID" value="NZ_CP023976.1"/>
</dbReference>